<dbReference type="GO" id="GO:0005737">
    <property type="term" value="C:cytoplasm"/>
    <property type="evidence" value="ECO:0007669"/>
    <property type="project" value="UniProtKB-SubCell"/>
</dbReference>
<dbReference type="EMBL" id="NRRE01000011">
    <property type="protein sequence ID" value="MBK1696119.1"/>
    <property type="molecule type" value="Genomic_DNA"/>
</dbReference>
<dbReference type="InterPro" id="IPR025877">
    <property type="entry name" value="MobA-like_NTP_Trfase"/>
</dbReference>
<feature type="binding site" evidence="18">
    <location>
        <position position="410"/>
    </location>
    <ligand>
        <name>UDP-N-acetyl-alpha-D-glucosamine</name>
        <dbReference type="ChEBI" id="CHEBI:57705"/>
    </ligand>
</feature>
<sequence>MKQGLNCGSRVNLAESGQRYSRKFSSHPRSRETVSAEPTESPAISSSPRPLGIVVLAAGQGTRMRSSRPKVLHQVAGKAMLRHVLDAVDALQPERCVVVVGPGQGEVAKAAAPHATAEQTERLGTGHAVQAAHAALGDLAADPQAEVLVTCGDTPLLTAETLAGLRRARVAQDAGMAVLGFQAADPGAYGRLVMDDTGLLQRIVEAKDASASERAIDLCNAGVLLARADILFESLARVTNDNAKGEYYLTDVVGIARGDGERVAVALAAEAEMQGVNSRADLAAAEAGMQQRLRAAAMASGVTLSAPETVFLSHDTALAADVMVEPHVVFGPGVEVAEGATIKAFSHLEGARVGAGAQVGPYARLRPGTVLGSNSRIGNFVETKNTELGAGAKANHLTYLGDTVVGAAANIGAGTITCNYDGFLKHRTQIGEGAFIGSNSALVAPVSVGAGAIVGAGSTLTQDVDADALAVARGQQKTVAGGGARFRASRQADKARRDGAGKHGS</sequence>
<dbReference type="Pfam" id="PF12804">
    <property type="entry name" value="NTP_transf_3"/>
    <property type="match status" value="1"/>
</dbReference>
<dbReference type="InterPro" id="IPR001451">
    <property type="entry name" value="Hexapep"/>
</dbReference>
<dbReference type="AlphaFoldDB" id="A0A934UZ74"/>
<dbReference type="PANTHER" id="PTHR43584">
    <property type="entry name" value="NUCLEOTIDYL TRANSFERASE"/>
    <property type="match status" value="1"/>
</dbReference>
<feature type="domain" description="MobA-like NTP transferase" evidence="20">
    <location>
        <begin position="54"/>
        <end position="184"/>
    </location>
</feature>
<keyword evidence="7 18" id="KW-0479">Metal-binding</keyword>
<feature type="region of interest" description="Disordered" evidence="19">
    <location>
        <begin position="481"/>
        <end position="505"/>
    </location>
</feature>
<comment type="catalytic activity">
    <reaction evidence="16 18">
        <text>N-acetyl-alpha-D-glucosamine 1-phosphate + UTP + H(+) = UDP-N-acetyl-alpha-D-glucosamine + diphosphate</text>
        <dbReference type="Rhea" id="RHEA:13509"/>
        <dbReference type="ChEBI" id="CHEBI:15378"/>
        <dbReference type="ChEBI" id="CHEBI:33019"/>
        <dbReference type="ChEBI" id="CHEBI:46398"/>
        <dbReference type="ChEBI" id="CHEBI:57705"/>
        <dbReference type="ChEBI" id="CHEBI:57776"/>
        <dbReference type="EC" id="2.7.7.23"/>
    </reaction>
</comment>
<dbReference type="GO" id="GO:0000902">
    <property type="term" value="P:cell morphogenesis"/>
    <property type="evidence" value="ECO:0007669"/>
    <property type="project" value="UniProtKB-UniRule"/>
</dbReference>
<dbReference type="Pfam" id="PF00132">
    <property type="entry name" value="Hexapep"/>
    <property type="match status" value="2"/>
</dbReference>
<keyword evidence="6 18" id="KW-0548">Nucleotidyltransferase</keyword>
<evidence type="ECO:0000313" key="22">
    <source>
        <dbReference type="Proteomes" id="UP000778970"/>
    </source>
</evidence>
<dbReference type="GO" id="GO:0009245">
    <property type="term" value="P:lipid A biosynthetic process"/>
    <property type="evidence" value="ECO:0007669"/>
    <property type="project" value="UniProtKB-UniRule"/>
</dbReference>
<keyword evidence="8 18" id="KW-0677">Repeat</keyword>
<dbReference type="InterPro" id="IPR029044">
    <property type="entry name" value="Nucleotide-diphossugar_trans"/>
</dbReference>
<protein>
    <recommendedName>
        <fullName evidence="18">Bifunctional protein GlmU</fullName>
    </recommendedName>
    <domain>
        <recommendedName>
            <fullName evidence="18">UDP-N-acetylglucosamine pyrophosphorylase</fullName>
            <ecNumber evidence="18">2.7.7.23</ecNumber>
        </recommendedName>
        <alternativeName>
            <fullName evidence="18">N-acetylglucosamine-1-phosphate uridyltransferase</fullName>
        </alternativeName>
    </domain>
    <domain>
        <recommendedName>
            <fullName evidence="18">Glucosamine-1-phosphate N-acetyltransferase</fullName>
            <ecNumber evidence="18">2.3.1.157</ecNumber>
        </recommendedName>
    </domain>
</protein>
<keyword evidence="11 18" id="KW-0573">Peptidoglycan synthesis</keyword>
<feature type="binding site" evidence="18">
    <location>
        <position position="473"/>
    </location>
    <ligand>
        <name>acetyl-CoA</name>
        <dbReference type="ChEBI" id="CHEBI:57288"/>
    </ligand>
</feature>
<dbReference type="HAMAP" id="MF_01631">
    <property type="entry name" value="GlmU"/>
    <property type="match status" value="1"/>
</dbReference>
<feature type="binding site" evidence="18">
    <location>
        <position position="205"/>
    </location>
    <ligand>
        <name>UDP-N-acetyl-alpha-D-glucosamine</name>
        <dbReference type="ChEBI" id="CHEBI:57705"/>
    </ligand>
</feature>
<dbReference type="InterPro" id="IPR038009">
    <property type="entry name" value="GlmU_C_LbH"/>
</dbReference>
<reference evidence="21" key="1">
    <citation type="submission" date="2017-08" db="EMBL/GenBank/DDBJ databases">
        <authorList>
            <person name="Imhoff J.F."/>
            <person name="Rahn T."/>
            <person name="Kuenzel S."/>
            <person name="Neulinger S.C."/>
        </authorList>
    </citation>
    <scope>NUCLEOTIDE SEQUENCE</scope>
    <source>
        <strain evidence="21">DSM 9154</strain>
    </source>
</reference>
<keyword evidence="13 18" id="KW-0012">Acyltransferase</keyword>
<feature type="compositionally biased region" description="Polar residues" evidence="19">
    <location>
        <begin position="36"/>
        <end position="48"/>
    </location>
</feature>
<feature type="binding site" evidence="18">
    <location>
        <position position="153"/>
    </location>
    <ligand>
        <name>Mg(2+)</name>
        <dbReference type="ChEBI" id="CHEBI:18420"/>
    </ligand>
</feature>
<evidence type="ECO:0000256" key="17">
    <source>
        <dbReference type="ARBA" id="ARBA00049628"/>
    </source>
</evidence>
<keyword evidence="22" id="KW-1185">Reference proteome</keyword>
<feature type="binding site" evidence="18">
    <location>
        <position position="366"/>
    </location>
    <ligand>
        <name>UDP-N-acetyl-alpha-D-glucosamine</name>
        <dbReference type="ChEBI" id="CHEBI:57705"/>
    </ligand>
</feature>
<proteinExistence type="inferred from homology"/>
<feature type="region of interest" description="Linker" evidence="18">
    <location>
        <begin position="280"/>
        <end position="300"/>
    </location>
</feature>
<feature type="binding site" evidence="18">
    <location>
        <position position="384"/>
    </location>
    <ligand>
        <name>UDP-N-acetyl-alpha-D-glucosamine</name>
        <dbReference type="ChEBI" id="CHEBI:57705"/>
    </ligand>
</feature>
<comment type="similarity">
    <text evidence="3 18">In the N-terminal section; belongs to the N-acetylglucosamine-1-phosphate uridyltransferase family.</text>
</comment>
<evidence type="ECO:0000256" key="4">
    <source>
        <dbReference type="ARBA" id="ARBA00022490"/>
    </source>
</evidence>
<dbReference type="CDD" id="cd03353">
    <property type="entry name" value="LbH_GlmU_C"/>
    <property type="match status" value="1"/>
</dbReference>
<evidence type="ECO:0000256" key="3">
    <source>
        <dbReference type="ARBA" id="ARBA00007947"/>
    </source>
</evidence>
<gene>
    <name evidence="18 21" type="primary">glmU</name>
    <name evidence="21" type="ORF">CKO21_02535</name>
</gene>
<evidence type="ECO:0000313" key="21">
    <source>
        <dbReference type="EMBL" id="MBK1696119.1"/>
    </source>
</evidence>
<feature type="binding site" evidence="18">
    <location>
        <position position="456"/>
    </location>
    <ligand>
        <name>acetyl-CoA</name>
        <dbReference type="ChEBI" id="CHEBI:57288"/>
    </ligand>
</feature>
<evidence type="ECO:0000256" key="8">
    <source>
        <dbReference type="ARBA" id="ARBA00022737"/>
    </source>
</evidence>
<keyword evidence="14 18" id="KW-0961">Cell wall biogenesis/degradation</keyword>
<dbReference type="GO" id="GO:0006048">
    <property type="term" value="P:UDP-N-acetylglucosamine biosynthetic process"/>
    <property type="evidence" value="ECO:0007669"/>
    <property type="project" value="InterPro"/>
</dbReference>
<dbReference type="NCBIfam" id="TIGR01173">
    <property type="entry name" value="glmU"/>
    <property type="match status" value="1"/>
</dbReference>
<keyword evidence="9 18" id="KW-0460">Magnesium</keyword>
<feature type="binding site" evidence="18">
    <location>
        <begin position="419"/>
        <end position="420"/>
    </location>
    <ligand>
        <name>acetyl-CoA</name>
        <dbReference type="ChEBI" id="CHEBI:57288"/>
    </ligand>
</feature>
<dbReference type="SUPFAM" id="SSF51161">
    <property type="entry name" value="Trimeric LpxA-like enzymes"/>
    <property type="match status" value="1"/>
</dbReference>
<feature type="binding site" evidence="18">
    <location>
        <position position="277"/>
    </location>
    <ligand>
        <name>Mg(2+)</name>
        <dbReference type="ChEBI" id="CHEBI:18420"/>
    </ligand>
</feature>
<dbReference type="InterPro" id="IPR011004">
    <property type="entry name" value="Trimer_LpxA-like_sf"/>
</dbReference>
<dbReference type="GO" id="GO:0008360">
    <property type="term" value="P:regulation of cell shape"/>
    <property type="evidence" value="ECO:0007669"/>
    <property type="project" value="UniProtKB-KW"/>
</dbReference>
<evidence type="ECO:0000256" key="11">
    <source>
        <dbReference type="ARBA" id="ARBA00022984"/>
    </source>
</evidence>
<evidence type="ECO:0000256" key="15">
    <source>
        <dbReference type="ARBA" id="ARBA00048247"/>
    </source>
</evidence>
<feature type="binding site" evidence="18">
    <location>
        <position position="119"/>
    </location>
    <ligand>
        <name>UDP-N-acetyl-alpha-D-glucosamine</name>
        <dbReference type="ChEBI" id="CHEBI:57705"/>
    </ligand>
</feature>
<comment type="caution">
    <text evidence="18">Lacks conserved residue(s) required for the propagation of feature annotation.</text>
</comment>
<feature type="binding site" evidence="18">
    <location>
        <position position="220"/>
    </location>
    <ligand>
        <name>UDP-N-acetyl-alpha-D-glucosamine</name>
        <dbReference type="ChEBI" id="CHEBI:57705"/>
    </ligand>
</feature>
<feature type="binding site" evidence="18">
    <location>
        <position position="70"/>
    </location>
    <ligand>
        <name>UDP-N-acetyl-alpha-D-glucosamine</name>
        <dbReference type="ChEBI" id="CHEBI:57705"/>
    </ligand>
</feature>
<comment type="caution">
    <text evidence="21">The sequence shown here is derived from an EMBL/GenBank/DDBJ whole genome shotgun (WGS) entry which is preliminary data.</text>
</comment>
<accession>A0A934UZ74</accession>
<comment type="catalytic activity">
    <reaction evidence="15 18">
        <text>alpha-D-glucosamine 1-phosphate + acetyl-CoA = N-acetyl-alpha-D-glucosamine 1-phosphate + CoA + H(+)</text>
        <dbReference type="Rhea" id="RHEA:13725"/>
        <dbReference type="ChEBI" id="CHEBI:15378"/>
        <dbReference type="ChEBI" id="CHEBI:57287"/>
        <dbReference type="ChEBI" id="CHEBI:57288"/>
        <dbReference type="ChEBI" id="CHEBI:57776"/>
        <dbReference type="ChEBI" id="CHEBI:58516"/>
        <dbReference type="EC" id="2.3.1.157"/>
    </reaction>
</comment>
<evidence type="ECO:0000256" key="12">
    <source>
        <dbReference type="ARBA" id="ARBA00023268"/>
    </source>
</evidence>
<dbReference type="InterPro" id="IPR005882">
    <property type="entry name" value="Bifunctional_GlmU"/>
</dbReference>
<comment type="cofactor">
    <cofactor evidence="18">
        <name>Mg(2+)</name>
        <dbReference type="ChEBI" id="CHEBI:18420"/>
    </cofactor>
    <text evidence="18">Binds 1 Mg(2+) ion per subunit.</text>
</comment>
<dbReference type="Proteomes" id="UP000778970">
    <property type="component" value="Unassembled WGS sequence"/>
</dbReference>
<evidence type="ECO:0000256" key="6">
    <source>
        <dbReference type="ARBA" id="ARBA00022695"/>
    </source>
</evidence>
<feature type="active site" description="Proton acceptor" evidence="18">
    <location>
        <position position="396"/>
    </location>
</feature>
<dbReference type="GO" id="GO:0009252">
    <property type="term" value="P:peptidoglycan biosynthetic process"/>
    <property type="evidence" value="ECO:0007669"/>
    <property type="project" value="UniProtKB-UniRule"/>
</dbReference>
<keyword evidence="4 18" id="KW-0963">Cytoplasm</keyword>
<keyword evidence="12 18" id="KW-0511">Multifunctional enzyme</keyword>
<feature type="region of interest" description="N-acetyltransferase" evidence="18">
    <location>
        <begin position="301"/>
        <end position="505"/>
    </location>
</feature>
<keyword evidence="10 18" id="KW-0133">Cell shape</keyword>
<reference evidence="21" key="2">
    <citation type="journal article" date="2020" name="Microorganisms">
        <title>Osmotic Adaptation and Compatible Solute Biosynthesis of Phototrophic Bacteria as Revealed from Genome Analyses.</title>
        <authorList>
            <person name="Imhoff J.F."/>
            <person name="Rahn T."/>
            <person name="Kunzel S."/>
            <person name="Keller A."/>
            <person name="Neulinger S.C."/>
        </authorList>
    </citation>
    <scope>NUCLEOTIDE SEQUENCE</scope>
    <source>
        <strain evidence="21">DSM 9154</strain>
    </source>
</reference>
<feature type="compositionally biased region" description="Basic and acidic residues" evidence="19">
    <location>
        <begin position="490"/>
        <end position="505"/>
    </location>
</feature>
<evidence type="ECO:0000256" key="9">
    <source>
        <dbReference type="ARBA" id="ARBA00022842"/>
    </source>
</evidence>
<evidence type="ECO:0000256" key="16">
    <source>
        <dbReference type="ARBA" id="ARBA00048493"/>
    </source>
</evidence>
<comment type="similarity">
    <text evidence="2 18">In the C-terminal section; belongs to the transferase hexapeptide repeat family.</text>
</comment>
<dbReference type="NCBIfam" id="NF010933">
    <property type="entry name" value="PRK14353.1"/>
    <property type="match status" value="1"/>
</dbReference>
<organism evidence="21 22">
    <name type="scientific">Rhodovibrio salinarum</name>
    <dbReference type="NCBI Taxonomy" id="1087"/>
    <lineage>
        <taxon>Bacteria</taxon>
        <taxon>Pseudomonadati</taxon>
        <taxon>Pseudomonadota</taxon>
        <taxon>Alphaproteobacteria</taxon>
        <taxon>Rhodospirillales</taxon>
        <taxon>Rhodovibrionaceae</taxon>
        <taxon>Rhodovibrio</taxon>
    </lineage>
</organism>
<comment type="function">
    <text evidence="17 18">Catalyzes the last two sequential reactions in the de novo biosynthetic pathway for UDP-N-acetylglucosamine (UDP-GlcNAc). The C-terminal domain catalyzes the transfer of acetyl group from acetyl coenzyme A to glucosamine-1-phosphate (GlcN-1-P) to produce N-acetylglucosamine-1-phosphate (GlcNAc-1-P), which is converted into UDP-GlcNAc by the transfer of uridine 5-monophosphate (from uridine 5-triphosphate), a reaction catalyzed by the N-terminal domain.</text>
</comment>
<evidence type="ECO:0000256" key="10">
    <source>
        <dbReference type="ARBA" id="ARBA00022960"/>
    </source>
</evidence>
<evidence type="ECO:0000256" key="13">
    <source>
        <dbReference type="ARBA" id="ARBA00023315"/>
    </source>
</evidence>
<name>A0A934UZ74_9PROT</name>
<dbReference type="GO" id="GO:0000287">
    <property type="term" value="F:magnesium ion binding"/>
    <property type="evidence" value="ECO:0007669"/>
    <property type="project" value="UniProtKB-UniRule"/>
</dbReference>
<feature type="region of interest" description="Disordered" evidence="19">
    <location>
        <begin position="1"/>
        <end position="48"/>
    </location>
</feature>
<feature type="region of interest" description="Pyrophosphorylase" evidence="18">
    <location>
        <begin position="1"/>
        <end position="279"/>
    </location>
</feature>
<evidence type="ECO:0000259" key="20">
    <source>
        <dbReference type="Pfam" id="PF12804"/>
    </source>
</evidence>
<evidence type="ECO:0000256" key="7">
    <source>
        <dbReference type="ARBA" id="ARBA00022723"/>
    </source>
</evidence>
<dbReference type="SUPFAM" id="SSF53448">
    <property type="entry name" value="Nucleotide-diphospho-sugar transferases"/>
    <property type="match status" value="1"/>
</dbReference>
<dbReference type="PROSITE" id="PS00101">
    <property type="entry name" value="HEXAPEP_TRANSFERASES"/>
    <property type="match status" value="1"/>
</dbReference>
<dbReference type="Gene3D" id="2.160.10.10">
    <property type="entry name" value="Hexapeptide repeat proteins"/>
    <property type="match status" value="1"/>
</dbReference>
<dbReference type="GO" id="GO:0003977">
    <property type="term" value="F:UDP-N-acetylglucosamine diphosphorylase activity"/>
    <property type="evidence" value="ECO:0007669"/>
    <property type="project" value="UniProtKB-UniRule"/>
</dbReference>
<dbReference type="EC" id="2.7.7.23" evidence="18"/>
<feature type="binding site" evidence="18">
    <location>
        <position position="277"/>
    </location>
    <ligand>
        <name>UDP-N-acetyl-alpha-D-glucosamine</name>
        <dbReference type="ChEBI" id="CHEBI:57705"/>
    </ligand>
</feature>
<comment type="subcellular location">
    <subcellularLocation>
        <location evidence="1 18">Cytoplasm</location>
    </subcellularLocation>
</comment>
<evidence type="ECO:0000256" key="2">
    <source>
        <dbReference type="ARBA" id="ARBA00007707"/>
    </source>
</evidence>
<dbReference type="InterPro" id="IPR018357">
    <property type="entry name" value="Hexapep_transf_CS"/>
</dbReference>
<feature type="binding site" evidence="18">
    <location>
        <position position="190"/>
    </location>
    <ligand>
        <name>UDP-N-acetyl-alpha-D-glucosamine</name>
        <dbReference type="ChEBI" id="CHEBI:57705"/>
    </ligand>
</feature>
<feature type="binding site" evidence="18">
    <location>
        <position position="399"/>
    </location>
    <ligand>
        <name>UDP-N-acetyl-alpha-D-glucosamine</name>
        <dbReference type="ChEBI" id="CHEBI:57705"/>
    </ligand>
</feature>
<evidence type="ECO:0000256" key="1">
    <source>
        <dbReference type="ARBA" id="ARBA00004496"/>
    </source>
</evidence>
<comment type="pathway">
    <text evidence="18">Bacterial outer membrane biogenesis; LPS lipid A biosynthesis.</text>
</comment>
<keyword evidence="5 18" id="KW-0808">Transferase</keyword>
<dbReference type="GO" id="GO:0019134">
    <property type="term" value="F:glucosamine-1-phosphate N-acetyltransferase activity"/>
    <property type="evidence" value="ECO:0007669"/>
    <property type="project" value="UniProtKB-UniRule"/>
</dbReference>
<feature type="binding site" evidence="18">
    <location>
        <begin position="124"/>
        <end position="125"/>
    </location>
    <ligand>
        <name>UDP-N-acetyl-alpha-D-glucosamine</name>
        <dbReference type="ChEBI" id="CHEBI:57705"/>
    </ligand>
</feature>
<feature type="binding site" evidence="18">
    <location>
        <position position="438"/>
    </location>
    <ligand>
        <name>acetyl-CoA</name>
        <dbReference type="ChEBI" id="CHEBI:57288"/>
    </ligand>
</feature>
<dbReference type="EC" id="2.3.1.157" evidence="18"/>
<evidence type="ECO:0000256" key="18">
    <source>
        <dbReference type="HAMAP-Rule" id="MF_01631"/>
    </source>
</evidence>
<dbReference type="InterPro" id="IPR050065">
    <property type="entry name" value="GlmU-like"/>
</dbReference>
<evidence type="ECO:0000256" key="19">
    <source>
        <dbReference type="SAM" id="MobiDB-lite"/>
    </source>
</evidence>
<evidence type="ECO:0000256" key="5">
    <source>
        <dbReference type="ARBA" id="ARBA00022679"/>
    </source>
</evidence>
<feature type="binding site" evidence="18">
    <location>
        <position position="413"/>
    </location>
    <ligand>
        <name>acetyl-CoA</name>
        <dbReference type="ChEBI" id="CHEBI:57288"/>
    </ligand>
</feature>
<comment type="subunit">
    <text evidence="18">Homotrimer.</text>
</comment>
<comment type="pathway">
    <text evidence="18">Nucleotide-sugar biosynthesis; UDP-N-acetyl-alpha-D-glucosamine biosynthesis; UDP-N-acetyl-alpha-D-glucosamine from N-acetyl-alpha-D-glucosamine 1-phosphate: step 1/1.</text>
</comment>
<dbReference type="PANTHER" id="PTHR43584:SF3">
    <property type="entry name" value="BIFUNCTIONAL PROTEIN GLMU"/>
    <property type="match status" value="1"/>
</dbReference>
<feature type="binding site" evidence="18">
    <location>
        <begin position="56"/>
        <end position="59"/>
    </location>
    <ligand>
        <name>UDP-N-acetyl-alpha-D-glucosamine</name>
        <dbReference type="ChEBI" id="CHEBI:57705"/>
    </ligand>
</feature>
<dbReference type="CDD" id="cd02540">
    <property type="entry name" value="GT2_GlmU_N_bac"/>
    <property type="match status" value="1"/>
</dbReference>
<evidence type="ECO:0000256" key="14">
    <source>
        <dbReference type="ARBA" id="ARBA00023316"/>
    </source>
</evidence>
<dbReference type="GO" id="GO:0071555">
    <property type="term" value="P:cell wall organization"/>
    <property type="evidence" value="ECO:0007669"/>
    <property type="project" value="UniProtKB-KW"/>
</dbReference>
<comment type="pathway">
    <text evidence="18">Nucleotide-sugar biosynthesis; UDP-N-acetyl-alpha-D-glucosamine biosynthesis; N-acetyl-alpha-D-glucosamine 1-phosphate from alpha-D-glucosamine 6-phosphate (route II): step 2/2.</text>
</comment>
<dbReference type="Gene3D" id="3.90.550.10">
    <property type="entry name" value="Spore Coat Polysaccharide Biosynthesis Protein SpsA, Chain A"/>
    <property type="match status" value="1"/>
</dbReference>
<dbReference type="GO" id="GO:0016020">
    <property type="term" value="C:membrane"/>
    <property type="evidence" value="ECO:0007669"/>
    <property type="project" value="GOC"/>
</dbReference>